<dbReference type="RefSeq" id="WP_378965564.1">
    <property type="nucleotide sequence ID" value="NZ_JBHTBJ010000004.1"/>
</dbReference>
<dbReference type="EMBL" id="JBHTBJ010000004">
    <property type="protein sequence ID" value="MFC7273928.1"/>
    <property type="molecule type" value="Genomic_DNA"/>
</dbReference>
<keyword evidence="2" id="KW-0808">Transferase</keyword>
<reference evidence="3" key="1">
    <citation type="journal article" date="2019" name="Int. J. Syst. Evol. Microbiol.">
        <title>The Global Catalogue of Microorganisms (GCM) 10K type strain sequencing project: providing services to taxonomists for standard genome sequencing and annotation.</title>
        <authorList>
            <consortium name="The Broad Institute Genomics Platform"/>
            <consortium name="The Broad Institute Genome Sequencing Center for Infectious Disease"/>
            <person name="Wu L."/>
            <person name="Ma J."/>
        </authorList>
    </citation>
    <scope>NUCLEOTIDE SEQUENCE [LARGE SCALE GENOMIC DNA]</scope>
    <source>
        <strain evidence="3">XZYJT-10</strain>
    </source>
</reference>
<comment type="similarity">
    <text evidence="1">Belongs to the class-IV pyridoxal-phosphate-dependent aminotransferase family.</text>
</comment>
<organism evidence="2 3">
    <name type="scientific">Paractinoplanes rhizophilus</name>
    <dbReference type="NCBI Taxonomy" id="1416877"/>
    <lineage>
        <taxon>Bacteria</taxon>
        <taxon>Bacillati</taxon>
        <taxon>Actinomycetota</taxon>
        <taxon>Actinomycetes</taxon>
        <taxon>Micromonosporales</taxon>
        <taxon>Micromonosporaceae</taxon>
        <taxon>Paractinoplanes</taxon>
    </lineage>
</organism>
<name>A0ABW2HPD2_9ACTN</name>
<evidence type="ECO:0000256" key="1">
    <source>
        <dbReference type="ARBA" id="ARBA00009320"/>
    </source>
</evidence>
<dbReference type="InterPro" id="IPR043131">
    <property type="entry name" value="BCAT-like_N"/>
</dbReference>
<dbReference type="GO" id="GO:0008483">
    <property type="term" value="F:transaminase activity"/>
    <property type="evidence" value="ECO:0007669"/>
    <property type="project" value="UniProtKB-KW"/>
</dbReference>
<gene>
    <name evidence="2" type="ORF">ACFQS1_08055</name>
</gene>
<dbReference type="Proteomes" id="UP001596548">
    <property type="component" value="Unassembled WGS sequence"/>
</dbReference>
<dbReference type="InterPro" id="IPR001544">
    <property type="entry name" value="Aminotrans_IV"/>
</dbReference>
<proteinExistence type="inferred from homology"/>
<dbReference type="InterPro" id="IPR043132">
    <property type="entry name" value="BCAT-like_C"/>
</dbReference>
<dbReference type="Gene3D" id="3.30.470.10">
    <property type="match status" value="1"/>
</dbReference>
<sequence>MTLSVSPDELFGDGVFETIHLRPAGPFLLPAHLARLAGSAALLDIAVPEITVDAHGSDGAEEALRIICTRRSHRVTVSPIPPETLRERREGVRVVSAGLGFAIGGKPPWSLWGAKTLSYAENFAARRWARARGADDLLWLSTEGYALEAPTASLVWLAGSDLCTVPYAEAQILPGTTAGHLLSLAPSVGLRPCHRMVTIDQLRGADAIWLASALRGLAFVTELDGVPRRRSRWTPILLDLLGY</sequence>
<dbReference type="Pfam" id="PF01063">
    <property type="entry name" value="Aminotran_4"/>
    <property type="match status" value="1"/>
</dbReference>
<keyword evidence="2" id="KW-0032">Aminotransferase</keyword>
<dbReference type="PANTHER" id="PTHR42743">
    <property type="entry name" value="AMINO-ACID AMINOTRANSFERASE"/>
    <property type="match status" value="1"/>
</dbReference>
<dbReference type="PANTHER" id="PTHR42743:SF11">
    <property type="entry name" value="AMINODEOXYCHORISMATE LYASE"/>
    <property type="match status" value="1"/>
</dbReference>
<dbReference type="InterPro" id="IPR050571">
    <property type="entry name" value="Class-IV_PLP-Dep_Aminotrnsfr"/>
</dbReference>
<keyword evidence="3" id="KW-1185">Reference proteome</keyword>
<evidence type="ECO:0000313" key="2">
    <source>
        <dbReference type="EMBL" id="MFC7273928.1"/>
    </source>
</evidence>
<protein>
    <submittedName>
        <fullName evidence="2">Aminotransferase class IV</fullName>
    </submittedName>
</protein>
<evidence type="ECO:0000313" key="3">
    <source>
        <dbReference type="Proteomes" id="UP001596548"/>
    </source>
</evidence>
<comment type="caution">
    <text evidence="2">The sequence shown here is derived from an EMBL/GenBank/DDBJ whole genome shotgun (WGS) entry which is preliminary data.</text>
</comment>
<dbReference type="Gene3D" id="3.20.10.10">
    <property type="entry name" value="D-amino Acid Aminotransferase, subunit A, domain 2"/>
    <property type="match status" value="1"/>
</dbReference>
<accession>A0ABW2HPD2</accession>
<dbReference type="SUPFAM" id="SSF56752">
    <property type="entry name" value="D-aminoacid aminotransferase-like PLP-dependent enzymes"/>
    <property type="match status" value="1"/>
</dbReference>
<dbReference type="InterPro" id="IPR036038">
    <property type="entry name" value="Aminotransferase-like"/>
</dbReference>